<comment type="subcellular location">
    <subcellularLocation>
        <location evidence="1">Cell membrane</location>
        <topology evidence="1">Multi-pass membrane protein</topology>
    </subcellularLocation>
</comment>
<evidence type="ECO:0000256" key="13">
    <source>
        <dbReference type="SAM" id="SignalP"/>
    </source>
</evidence>
<dbReference type="OrthoDB" id="5984008at2759"/>
<feature type="transmembrane region" description="Helical" evidence="12">
    <location>
        <begin position="695"/>
        <end position="720"/>
    </location>
</feature>
<dbReference type="Gene3D" id="3.40.50.2300">
    <property type="match status" value="2"/>
</dbReference>
<evidence type="ECO:0000256" key="6">
    <source>
        <dbReference type="ARBA" id="ARBA00023040"/>
    </source>
</evidence>
<dbReference type="InterPro" id="IPR017979">
    <property type="entry name" value="GPCR_3_CS"/>
</dbReference>
<dbReference type="InterPro" id="IPR000337">
    <property type="entry name" value="GPCR_3"/>
</dbReference>
<keyword evidence="6" id="KW-0297">G-protein coupled receptor</keyword>
<keyword evidence="9" id="KW-0325">Glycoprotein</keyword>
<dbReference type="PROSITE" id="PS00980">
    <property type="entry name" value="G_PROTEIN_RECEP_F3_2"/>
    <property type="match status" value="1"/>
</dbReference>
<feature type="transmembrane region" description="Helical" evidence="12">
    <location>
        <begin position="760"/>
        <end position="780"/>
    </location>
</feature>
<keyword evidence="8" id="KW-0675">Receptor</keyword>
<keyword evidence="16" id="KW-1185">Reference proteome</keyword>
<evidence type="ECO:0000256" key="3">
    <source>
        <dbReference type="ARBA" id="ARBA00022692"/>
    </source>
</evidence>
<organism evidence="15 16">
    <name type="scientific">Cervus elaphus hippelaphus</name>
    <name type="common">European red deer</name>
    <dbReference type="NCBI Taxonomy" id="46360"/>
    <lineage>
        <taxon>Eukaryota</taxon>
        <taxon>Metazoa</taxon>
        <taxon>Chordata</taxon>
        <taxon>Craniata</taxon>
        <taxon>Vertebrata</taxon>
        <taxon>Euteleostomi</taxon>
        <taxon>Mammalia</taxon>
        <taxon>Eutheria</taxon>
        <taxon>Laurasiatheria</taxon>
        <taxon>Artiodactyla</taxon>
        <taxon>Ruminantia</taxon>
        <taxon>Pecora</taxon>
        <taxon>Cervidae</taxon>
        <taxon>Cervinae</taxon>
        <taxon>Cervus</taxon>
    </lineage>
</organism>
<dbReference type="Pfam" id="PF00003">
    <property type="entry name" value="7tm_3"/>
    <property type="match status" value="1"/>
</dbReference>
<dbReference type="Proteomes" id="UP000242450">
    <property type="component" value="Chromosome 14"/>
</dbReference>
<keyword evidence="3 12" id="KW-0812">Transmembrane</keyword>
<evidence type="ECO:0000256" key="8">
    <source>
        <dbReference type="ARBA" id="ARBA00023170"/>
    </source>
</evidence>
<keyword evidence="4 13" id="KW-0732">Signal</keyword>
<dbReference type="GO" id="GO:0004930">
    <property type="term" value="F:G protein-coupled receptor activity"/>
    <property type="evidence" value="ECO:0007669"/>
    <property type="project" value="UniProtKB-KW"/>
</dbReference>
<keyword evidence="5 12" id="KW-1133">Transmembrane helix</keyword>
<evidence type="ECO:0000256" key="11">
    <source>
        <dbReference type="ARBA" id="ARBA00038492"/>
    </source>
</evidence>
<dbReference type="Gene3D" id="2.10.50.30">
    <property type="entry name" value="GPCR, family 3, nine cysteines domain"/>
    <property type="match status" value="1"/>
</dbReference>
<dbReference type="GO" id="GO:0005886">
    <property type="term" value="C:plasma membrane"/>
    <property type="evidence" value="ECO:0007669"/>
    <property type="project" value="UniProtKB-SubCell"/>
</dbReference>
<evidence type="ECO:0000259" key="14">
    <source>
        <dbReference type="PROSITE" id="PS50259"/>
    </source>
</evidence>
<accession>A0A212CQQ2</accession>
<name>A0A212CQQ2_CEREH</name>
<evidence type="ECO:0000313" key="16">
    <source>
        <dbReference type="Proteomes" id="UP000242450"/>
    </source>
</evidence>
<dbReference type="Pfam" id="PF01094">
    <property type="entry name" value="ANF_receptor"/>
    <property type="match status" value="1"/>
</dbReference>
<comment type="caution">
    <text evidence="15">The sequence shown here is derived from an EMBL/GenBank/DDBJ whole genome shotgun (WGS) entry which is preliminary data.</text>
</comment>
<dbReference type="SUPFAM" id="SSF53822">
    <property type="entry name" value="Periplasmic binding protein-like I"/>
    <property type="match status" value="1"/>
</dbReference>
<evidence type="ECO:0000313" key="15">
    <source>
        <dbReference type="EMBL" id="OWK08348.1"/>
    </source>
</evidence>
<evidence type="ECO:0000256" key="4">
    <source>
        <dbReference type="ARBA" id="ARBA00022729"/>
    </source>
</evidence>
<proteinExistence type="inferred from homology"/>
<dbReference type="InterPro" id="IPR028082">
    <property type="entry name" value="Peripla_BP_I"/>
</dbReference>
<feature type="transmembrane region" description="Helical" evidence="12">
    <location>
        <begin position="732"/>
        <end position="754"/>
    </location>
</feature>
<evidence type="ECO:0000256" key="7">
    <source>
        <dbReference type="ARBA" id="ARBA00023136"/>
    </source>
</evidence>
<feature type="domain" description="G-protein coupled receptors family 3 profile" evidence="14">
    <location>
        <begin position="597"/>
        <end position="802"/>
    </location>
</feature>
<dbReference type="InterPro" id="IPR011500">
    <property type="entry name" value="GPCR_3_9-Cys_dom"/>
</dbReference>
<evidence type="ECO:0000256" key="9">
    <source>
        <dbReference type="ARBA" id="ARBA00023180"/>
    </source>
</evidence>
<dbReference type="PROSITE" id="PS50259">
    <property type="entry name" value="G_PROTEIN_RECEP_F3_4"/>
    <property type="match status" value="1"/>
</dbReference>
<dbReference type="GO" id="GO:0050917">
    <property type="term" value="P:sensory perception of umami taste"/>
    <property type="evidence" value="ECO:0007669"/>
    <property type="project" value="TreeGrafter"/>
</dbReference>
<evidence type="ECO:0000256" key="12">
    <source>
        <dbReference type="SAM" id="Phobius"/>
    </source>
</evidence>
<dbReference type="AlphaFoldDB" id="A0A212CQQ2"/>
<evidence type="ECO:0000256" key="10">
    <source>
        <dbReference type="ARBA" id="ARBA00023224"/>
    </source>
</evidence>
<protein>
    <recommendedName>
        <fullName evidence="14">G-protein coupled receptors family 3 profile domain-containing protein</fullName>
    </recommendedName>
</protein>
<feature type="transmembrane region" description="Helical" evidence="12">
    <location>
        <begin position="652"/>
        <end position="675"/>
    </location>
</feature>
<evidence type="ECO:0000256" key="1">
    <source>
        <dbReference type="ARBA" id="ARBA00004651"/>
    </source>
</evidence>
<dbReference type="InterPro" id="IPR017978">
    <property type="entry name" value="GPCR_3_C"/>
</dbReference>
<dbReference type="PANTHER" id="PTHR24061">
    <property type="entry name" value="CALCIUM-SENSING RECEPTOR-RELATED"/>
    <property type="match status" value="1"/>
</dbReference>
<dbReference type="InterPro" id="IPR000068">
    <property type="entry name" value="GPCR_3_Ca_sens_rcpt-rel"/>
</dbReference>
<gene>
    <name evidence="15" type="ORF">Celaphus_00010999</name>
</gene>
<evidence type="ECO:0000256" key="5">
    <source>
        <dbReference type="ARBA" id="ARBA00022989"/>
    </source>
</evidence>
<reference evidence="15 16" key="1">
    <citation type="journal article" date="2018" name="Mol. Genet. Genomics">
        <title>The red deer Cervus elaphus genome CerEla1.0: sequencing, annotating, genes, and chromosomes.</title>
        <authorList>
            <person name="Bana N.A."/>
            <person name="Nyiri A."/>
            <person name="Nagy J."/>
            <person name="Frank K."/>
            <person name="Nagy T."/>
            <person name="Steger V."/>
            <person name="Schiller M."/>
            <person name="Lakatos P."/>
            <person name="Sugar L."/>
            <person name="Horn P."/>
            <person name="Barta E."/>
            <person name="Orosz L."/>
        </authorList>
    </citation>
    <scope>NUCLEOTIDE SEQUENCE [LARGE SCALE GENOMIC DNA]</scope>
    <source>
        <strain evidence="15">Hungarian</strain>
    </source>
</reference>
<comment type="similarity">
    <text evidence="11">Belongs to the G-protein coupled receptor 3 family. TAS1R subfamily.</text>
</comment>
<keyword evidence="7 12" id="KW-0472">Membrane</keyword>
<keyword evidence="2" id="KW-1003">Cell membrane</keyword>
<dbReference type="PANTHER" id="PTHR24061:SF3">
    <property type="entry name" value="TASTE RECEPTOR TYPE 1 MEMBER 1"/>
    <property type="match status" value="1"/>
</dbReference>
<dbReference type="PROSITE" id="PS51257">
    <property type="entry name" value="PROKAR_LIPOPROTEIN"/>
    <property type="match status" value="1"/>
</dbReference>
<dbReference type="FunFam" id="3.40.50.2300:FF:000016">
    <property type="entry name" value="Taste 1 receptor member 2"/>
    <property type="match status" value="1"/>
</dbReference>
<feature type="transmembrane region" description="Helical" evidence="12">
    <location>
        <begin position="568"/>
        <end position="590"/>
    </location>
</feature>
<evidence type="ECO:0000256" key="2">
    <source>
        <dbReference type="ARBA" id="ARBA00022475"/>
    </source>
</evidence>
<feature type="transmembrane region" description="Helical" evidence="12">
    <location>
        <begin position="610"/>
        <end position="631"/>
    </location>
</feature>
<keyword evidence="10" id="KW-0807">Transducer</keyword>
<feature type="signal peptide" evidence="13">
    <location>
        <begin position="1"/>
        <end position="20"/>
    </location>
</feature>
<dbReference type="InterPro" id="IPR001828">
    <property type="entry name" value="ANF_lig-bd_rcpt"/>
</dbReference>
<sequence length="812" mass="89976">MSLWGVRLVSLQLSLSCCWAFSCHNTLSSPDFSLPGDYLLAGMFPLHSAPLEARGRPTVTFCDRSNSFNGHGYHLFQAMRFSIEEINNSTALLPNVTLGYELYDVCSESANMYATLSILSTLGRRYVEIQGGPAHFSPAMVAVIGPDITSHALATAAVLSPFLVPLVSYGASSMVLNARRLYPSFLRTISSDKHQVDILVLLLQRFGWVWISIVGGEGDYGEVGIQELEYQVTRQGICVAFRDIVPFSARPGDERMQSMIRCLVQARTTVVVVYSGRQVARVFFESVVLAKLTAKVWIATEDWAISSHINSVPGIQGIGTVLGVAIPHRHVPGLKEFEEAYVRADKGVLRPCPQGSWCSSNQLCTECWAFTAQAMPTLAEFSMSSAYKAYQAVYAVAHGLHQLLGCASGACSRGRVYPWQLLEQIRKVNFLLHKNAVTFNDDGSTLSNYDIITWDWSGPNWTFRVIGSSSPFSVSLDINTTKIRWHGNANQVPTSVCSRDCPEGHQRVIIGFHHCCFECVPCEAGTFLNKSDPYRCRPCGKEEWAPERSETCFPRIVVFLTWHEPVSLVLLAANTLLLVVVAGTAGLFAWHLDTPVPTLPTCLLRQGLFSLGFAIFLSCLTVRSFQLVFIFKFSARLPTFFRAWVQNHGAGLFVMISSTTQLLICLVWLAVWTPLPTREYKHFPQLVVLGCTEANSLGFMLAFTYNGLLSVSAFACSYLGKDLPENYSEAKCVTFSLLLNFVSWIAFFTMATVYQGKYLPAVNALAMLSSLSGCFSGYFLPKCYVILCRPDLNSTEHFQASIQDYTRRCGST</sequence>
<dbReference type="FunFam" id="2.10.50.30:FF:000004">
    <property type="entry name" value="Taste receptor type 1 member 3-like protein"/>
    <property type="match status" value="1"/>
</dbReference>
<dbReference type="EMBL" id="MKHE01000014">
    <property type="protein sequence ID" value="OWK08348.1"/>
    <property type="molecule type" value="Genomic_DNA"/>
</dbReference>
<dbReference type="Pfam" id="PF07562">
    <property type="entry name" value="NCD3G"/>
    <property type="match status" value="1"/>
</dbReference>
<dbReference type="PRINTS" id="PR00248">
    <property type="entry name" value="GPCRMGR"/>
</dbReference>
<feature type="chain" id="PRO_5012397313" description="G-protein coupled receptors family 3 profile domain-containing protein" evidence="13">
    <location>
        <begin position="21"/>
        <end position="812"/>
    </location>
</feature>
<feature type="transmembrane region" description="Helical" evidence="12">
    <location>
        <begin position="152"/>
        <end position="171"/>
    </location>
</feature>
<dbReference type="InterPro" id="IPR038550">
    <property type="entry name" value="GPCR_3_9-Cys_sf"/>
</dbReference>